<dbReference type="InterPro" id="IPR020616">
    <property type="entry name" value="Thiolase_N"/>
</dbReference>
<dbReference type="EMBL" id="RFDI01000586">
    <property type="protein sequence ID" value="RSR56567.1"/>
    <property type="molecule type" value="Genomic_DNA"/>
</dbReference>
<proteinExistence type="predicted"/>
<dbReference type="GO" id="GO:0016747">
    <property type="term" value="F:acyltransferase activity, transferring groups other than amino-acyl groups"/>
    <property type="evidence" value="ECO:0007669"/>
    <property type="project" value="InterPro"/>
</dbReference>
<feature type="domain" description="Thiolase N-terminal" evidence="1">
    <location>
        <begin position="7"/>
        <end position="54"/>
    </location>
</feature>
<dbReference type="SUPFAM" id="SSF53901">
    <property type="entry name" value="Thiolase-like"/>
    <property type="match status" value="1"/>
</dbReference>
<accession>A0A429MQ22</accession>
<evidence type="ECO:0000259" key="1">
    <source>
        <dbReference type="Pfam" id="PF00108"/>
    </source>
</evidence>
<dbReference type="Proteomes" id="UP000280073">
    <property type="component" value="Unassembled WGS sequence"/>
</dbReference>
<reference evidence="2 3" key="1">
    <citation type="submission" date="2018-10" db="EMBL/GenBank/DDBJ databases">
        <title>GWAS and RNA-Seq identify cryptic mechanisms of antimicrobial resistance in Acinetobacter baumannii.</title>
        <authorList>
            <person name="Sahl J.W."/>
        </authorList>
    </citation>
    <scope>NUCLEOTIDE SEQUENCE [LARGE SCALE GENOMIC DNA]</scope>
    <source>
        <strain evidence="2 3">TG28175</strain>
    </source>
</reference>
<sequence length="54" mass="5957">MTLKNAYIIDAIRTPFGRYAGGLAPVRADDLGAVPIKALMQRNPNVDWEQVDDV</sequence>
<organism evidence="2 3">
    <name type="scientific">Acinetobacter baumannii</name>
    <dbReference type="NCBI Taxonomy" id="470"/>
    <lineage>
        <taxon>Bacteria</taxon>
        <taxon>Pseudomonadati</taxon>
        <taxon>Pseudomonadota</taxon>
        <taxon>Gammaproteobacteria</taxon>
        <taxon>Moraxellales</taxon>
        <taxon>Moraxellaceae</taxon>
        <taxon>Acinetobacter</taxon>
        <taxon>Acinetobacter calcoaceticus/baumannii complex</taxon>
    </lineage>
</organism>
<dbReference type="Pfam" id="PF00108">
    <property type="entry name" value="Thiolase_N"/>
    <property type="match status" value="1"/>
</dbReference>
<dbReference type="AlphaFoldDB" id="A0A429MQ22"/>
<name>A0A429MQ22_ACIBA</name>
<dbReference type="InterPro" id="IPR016039">
    <property type="entry name" value="Thiolase-like"/>
</dbReference>
<comment type="caution">
    <text evidence="2">The sequence shown here is derived from an EMBL/GenBank/DDBJ whole genome shotgun (WGS) entry which is preliminary data.</text>
</comment>
<evidence type="ECO:0000313" key="2">
    <source>
        <dbReference type="EMBL" id="RSR56567.1"/>
    </source>
</evidence>
<evidence type="ECO:0000313" key="3">
    <source>
        <dbReference type="Proteomes" id="UP000280073"/>
    </source>
</evidence>
<dbReference type="Gene3D" id="3.40.47.10">
    <property type="match status" value="1"/>
</dbReference>
<feature type="non-terminal residue" evidence="2">
    <location>
        <position position="54"/>
    </location>
</feature>
<protein>
    <recommendedName>
        <fullName evidence="1">Thiolase N-terminal domain-containing protein</fullName>
    </recommendedName>
</protein>
<gene>
    <name evidence="2" type="ORF">EA686_11850</name>
</gene>